<evidence type="ECO:0000313" key="2">
    <source>
        <dbReference type="EMBL" id="KAJ7670987.1"/>
    </source>
</evidence>
<proteinExistence type="predicted"/>
<accession>A0AAD7CZD8</accession>
<reference evidence="2" key="1">
    <citation type="submission" date="2023-03" db="EMBL/GenBank/DDBJ databases">
        <title>Massive genome expansion in bonnet fungi (Mycena s.s.) driven by repeated elements and novel gene families across ecological guilds.</title>
        <authorList>
            <consortium name="Lawrence Berkeley National Laboratory"/>
            <person name="Harder C.B."/>
            <person name="Miyauchi S."/>
            <person name="Viragh M."/>
            <person name="Kuo A."/>
            <person name="Thoen E."/>
            <person name="Andreopoulos B."/>
            <person name="Lu D."/>
            <person name="Skrede I."/>
            <person name="Drula E."/>
            <person name="Henrissat B."/>
            <person name="Morin E."/>
            <person name="Kohler A."/>
            <person name="Barry K."/>
            <person name="LaButti K."/>
            <person name="Morin E."/>
            <person name="Salamov A."/>
            <person name="Lipzen A."/>
            <person name="Mereny Z."/>
            <person name="Hegedus B."/>
            <person name="Baldrian P."/>
            <person name="Stursova M."/>
            <person name="Weitz H."/>
            <person name="Taylor A."/>
            <person name="Grigoriev I.V."/>
            <person name="Nagy L.G."/>
            <person name="Martin F."/>
            <person name="Kauserud H."/>
        </authorList>
    </citation>
    <scope>NUCLEOTIDE SEQUENCE</scope>
    <source>
        <strain evidence="2">CBHHK067</strain>
    </source>
</reference>
<evidence type="ECO:0000313" key="3">
    <source>
        <dbReference type="Proteomes" id="UP001221757"/>
    </source>
</evidence>
<keyword evidence="3" id="KW-1185">Reference proteome</keyword>
<feature type="region of interest" description="Disordered" evidence="1">
    <location>
        <begin position="273"/>
        <end position="293"/>
    </location>
</feature>
<gene>
    <name evidence="2" type="ORF">B0H17DRAFT_1141726</name>
</gene>
<organism evidence="2 3">
    <name type="scientific">Mycena rosella</name>
    <name type="common">Pink bonnet</name>
    <name type="synonym">Agaricus rosellus</name>
    <dbReference type="NCBI Taxonomy" id="1033263"/>
    <lineage>
        <taxon>Eukaryota</taxon>
        <taxon>Fungi</taxon>
        <taxon>Dikarya</taxon>
        <taxon>Basidiomycota</taxon>
        <taxon>Agaricomycotina</taxon>
        <taxon>Agaricomycetes</taxon>
        <taxon>Agaricomycetidae</taxon>
        <taxon>Agaricales</taxon>
        <taxon>Marasmiineae</taxon>
        <taxon>Mycenaceae</taxon>
        <taxon>Mycena</taxon>
    </lineage>
</organism>
<dbReference type="Proteomes" id="UP001221757">
    <property type="component" value="Unassembled WGS sequence"/>
</dbReference>
<protein>
    <submittedName>
        <fullName evidence="2">Uncharacterized protein</fullName>
    </submittedName>
</protein>
<name>A0AAD7CZD8_MYCRO</name>
<evidence type="ECO:0000256" key="1">
    <source>
        <dbReference type="SAM" id="MobiDB-lite"/>
    </source>
</evidence>
<sequence>MARNLLRQPHPHSVDLLRNQHPTSLLRPFDGNVAAHALIRVQHYFITTNANYVPAIPSLQLPHTVFLWPDMQYGTDDPTLWPQQWMFSRFLSPINDLIPRCTELRRTSPALALPLFGKLIQQILMRLEQLQTLLTTYIKMLFAVTSLQCTFLELNALYNYMVIYKERMNKYMAPAPTDTAVAQFFGAFTAVPTVAQQLWAACVPFWFLRPYEVFDAETILAVVPLLEPMLDDAHGKGALPVLYSGNSTVEKIAVIHCTALQTPWYHEPFETSFNRAHSPSPPSDAATPIASSSRPVAPHLTPHTCFTFKTDTALILSLQPFLLQAVPVPLGNQITSSSRVISHIHPKHWEKSPVKPPAPAKAPATTERDKFSPLAVEGMPPSIICMANALAHVDHSVAPTHLALNTTTDQHCKFLHHWNLLADGFIYMLMQHLQLLSTQEWRDVLEGLLTKRGIPSSRMYRQSVKLEEHIRPALEASSISSVKGFPMPIQLLPEFSPEQTWETVWQTHISEESVGRCQGLLCRPYAGWGAVGVEQVRLGFNKVERAPSLCWASTKLEESHHYVGQTATLMLNWTTKSPRPNIIRRIAEHFQWSSSDMQALESTVCRYYTQSFWEYFGHAAVVPLHLEHDAGKENGKP</sequence>
<dbReference type="AlphaFoldDB" id="A0AAD7CZD8"/>
<comment type="caution">
    <text evidence="2">The sequence shown here is derived from an EMBL/GenBank/DDBJ whole genome shotgun (WGS) entry which is preliminary data.</text>
</comment>
<dbReference type="EMBL" id="JARKIE010000178">
    <property type="protein sequence ID" value="KAJ7670987.1"/>
    <property type="molecule type" value="Genomic_DNA"/>
</dbReference>